<dbReference type="RefSeq" id="WP_408168811.1">
    <property type="nucleotide sequence ID" value="NZ_JAQQFR010000009.1"/>
</dbReference>
<keyword evidence="2 5" id="KW-0808">Transferase</keyword>
<dbReference type="GO" id="GO:0046917">
    <property type="term" value="F:triphosphoribosyl-dephospho-CoA synthase activity"/>
    <property type="evidence" value="ECO:0007669"/>
    <property type="project" value="UniProtKB-EC"/>
</dbReference>
<evidence type="ECO:0000256" key="3">
    <source>
        <dbReference type="ARBA" id="ARBA00022741"/>
    </source>
</evidence>
<evidence type="ECO:0000256" key="4">
    <source>
        <dbReference type="ARBA" id="ARBA00022840"/>
    </source>
</evidence>
<keyword evidence="3 5" id="KW-0547">Nucleotide-binding</keyword>
<gene>
    <name evidence="5 6" type="primary">mdcB</name>
    <name evidence="6" type="ORF">PQR63_15040</name>
</gene>
<proteinExistence type="inferred from homology"/>
<evidence type="ECO:0000313" key="7">
    <source>
        <dbReference type="Proteomes" id="UP001629214"/>
    </source>
</evidence>
<dbReference type="Gene3D" id="1.10.4200.10">
    <property type="entry name" value="Triphosphoribosyl-dephospho-CoA protein"/>
    <property type="match status" value="2"/>
</dbReference>
<dbReference type="HAMAP" id="MF_01883">
    <property type="entry name" value="MdcB"/>
    <property type="match status" value="1"/>
</dbReference>
<evidence type="ECO:0000256" key="5">
    <source>
        <dbReference type="HAMAP-Rule" id="MF_01883"/>
    </source>
</evidence>
<comment type="function">
    <text evidence="5">Involved in the formation of 2-(5''-phosphoribosyl)-3'-dephosphocoenzyme-A, the prosthetic group of the acyl-carrier protein of the malonate decarboxylase.</text>
</comment>
<comment type="catalytic activity">
    <reaction evidence="1 5">
        <text>3'-dephospho-CoA + ATP = 2'-(5''-triphospho-alpha-D-ribosyl)-3'-dephospho-CoA + adenine</text>
        <dbReference type="Rhea" id="RHEA:15117"/>
        <dbReference type="ChEBI" id="CHEBI:16708"/>
        <dbReference type="ChEBI" id="CHEBI:30616"/>
        <dbReference type="ChEBI" id="CHEBI:57328"/>
        <dbReference type="ChEBI" id="CHEBI:61378"/>
        <dbReference type="EC" id="2.4.2.52"/>
    </reaction>
</comment>
<dbReference type="Pfam" id="PF01874">
    <property type="entry name" value="CitG"/>
    <property type="match status" value="1"/>
</dbReference>
<dbReference type="InterPro" id="IPR017555">
    <property type="entry name" value="TriPribosyl-deP-CoA_syn"/>
</dbReference>
<dbReference type="NCBIfam" id="TIGR03132">
    <property type="entry name" value="malonate_mdcB"/>
    <property type="match status" value="1"/>
</dbReference>
<comment type="similarity">
    <text evidence="5">Belongs to the CitG/MdcB family.</text>
</comment>
<accession>A0ABW8Z9B7</accession>
<name>A0ABW8Z9B7_9BURK</name>
<evidence type="ECO:0000313" key="6">
    <source>
        <dbReference type="EMBL" id="MFL9879714.1"/>
    </source>
</evidence>
<dbReference type="GO" id="GO:0016757">
    <property type="term" value="F:glycosyltransferase activity"/>
    <property type="evidence" value="ECO:0007669"/>
    <property type="project" value="UniProtKB-KW"/>
</dbReference>
<dbReference type="PANTHER" id="PTHR30201:SF2">
    <property type="entry name" value="2-(5''-TRIPHOSPHORIBOSYL)-3'-DEPHOSPHOCOENZYME-A SYNTHASE"/>
    <property type="match status" value="1"/>
</dbReference>
<comment type="caution">
    <text evidence="6">The sequence shown here is derived from an EMBL/GenBank/DDBJ whole genome shotgun (WGS) entry which is preliminary data.</text>
</comment>
<organism evidence="6 7">
    <name type="scientific">Herbaspirillum rhizosphaerae</name>
    <dbReference type="NCBI Taxonomy" id="346179"/>
    <lineage>
        <taxon>Bacteria</taxon>
        <taxon>Pseudomonadati</taxon>
        <taxon>Pseudomonadota</taxon>
        <taxon>Betaproteobacteria</taxon>
        <taxon>Burkholderiales</taxon>
        <taxon>Oxalobacteraceae</taxon>
        <taxon>Herbaspirillum</taxon>
    </lineage>
</organism>
<keyword evidence="7" id="KW-1185">Reference proteome</keyword>
<dbReference type="PANTHER" id="PTHR30201">
    <property type="entry name" value="TRIPHOSPHORIBOSYL-DEPHOSPHO-COA SYNTHASE"/>
    <property type="match status" value="1"/>
</dbReference>
<dbReference type="EC" id="2.4.2.52" evidence="5"/>
<evidence type="ECO:0000256" key="2">
    <source>
        <dbReference type="ARBA" id="ARBA00022679"/>
    </source>
</evidence>
<keyword evidence="4 5" id="KW-0067">ATP-binding</keyword>
<dbReference type="Proteomes" id="UP001629214">
    <property type="component" value="Unassembled WGS sequence"/>
</dbReference>
<dbReference type="EMBL" id="JAQQFR010000009">
    <property type="protein sequence ID" value="MFL9879714.1"/>
    <property type="molecule type" value="Genomic_DNA"/>
</dbReference>
<protein>
    <recommendedName>
        <fullName evidence="5">Probable 2-(5''-triphosphoribosyl)-3'-dephosphocoenzyme-A synthase</fullName>
        <shortName evidence="5">2-(5''-triphosphoribosyl)-3'-dephospho-CoA synthase</shortName>
        <ecNumber evidence="5">2.4.2.52</ecNumber>
    </recommendedName>
</protein>
<keyword evidence="6" id="KW-0328">Glycosyltransferase</keyword>
<sequence>MPSLISLSNQPAMRLATVPHYTERRRRQRSLRDFCRKLAREAVRSLYQELVLYPKPGLVSLVDNGSHDDMDASTFMRSLFSLRHYFVEIAEAGTRGAPFSELKQLGIKAEQRMLRATCGINTHRGAIFGLGMLCAALASCRAQGMTLSPQAVRATLLIQWGDALTAHTSPSPSTGDAGSNGLRVAAHHAVGGAREEGALGFPSVFDIALPQLQTTLDAGRDWQCAKVDALFALMAHVSDTNVYHRGGNAGASMVQARSRAFMADGGTGNINWQAQAEACHREFVRHRLSPGGAADLLAAACLMHAICVDNDFAVLKA</sequence>
<reference evidence="6 7" key="1">
    <citation type="journal article" date="2024" name="Chem. Sci.">
        <title>Discovery of megapolipeptins by genome mining of a Burkholderiales bacteria collection.</title>
        <authorList>
            <person name="Paulo B.S."/>
            <person name="Recchia M.J.J."/>
            <person name="Lee S."/>
            <person name="Fergusson C.H."/>
            <person name="Romanowski S.B."/>
            <person name="Hernandez A."/>
            <person name="Krull N."/>
            <person name="Liu D.Y."/>
            <person name="Cavanagh H."/>
            <person name="Bos A."/>
            <person name="Gray C.A."/>
            <person name="Murphy B.T."/>
            <person name="Linington R.G."/>
            <person name="Eustaquio A.S."/>
        </authorList>
    </citation>
    <scope>NUCLEOTIDE SEQUENCE [LARGE SCALE GENOMIC DNA]</scope>
    <source>
        <strain evidence="6 7">RL21-008-BIB-B</strain>
    </source>
</reference>
<evidence type="ECO:0000256" key="1">
    <source>
        <dbReference type="ARBA" id="ARBA00001210"/>
    </source>
</evidence>
<dbReference type="InterPro" id="IPR002736">
    <property type="entry name" value="CitG"/>
</dbReference>